<dbReference type="InterPro" id="IPR023091">
    <property type="entry name" value="MetalPrtase_cat_dom_sf_prd"/>
</dbReference>
<comment type="cofactor">
    <cofactor evidence="1">
        <name>Zn(2+)</name>
        <dbReference type="ChEBI" id="CHEBI:29105"/>
    </cofactor>
</comment>
<name>A0AAD2G9K0_9STRA</name>
<dbReference type="EMBL" id="CAKOGP040002313">
    <property type="protein sequence ID" value="CAJ1966753.1"/>
    <property type="molecule type" value="Genomic_DNA"/>
</dbReference>
<evidence type="ECO:0000256" key="2">
    <source>
        <dbReference type="ARBA" id="ARBA00010875"/>
    </source>
</evidence>
<evidence type="ECO:0000256" key="3">
    <source>
        <dbReference type="ARBA" id="ARBA00022722"/>
    </source>
</evidence>
<organism evidence="8 9">
    <name type="scientific">Cylindrotheca closterium</name>
    <dbReference type="NCBI Taxonomy" id="2856"/>
    <lineage>
        <taxon>Eukaryota</taxon>
        <taxon>Sar</taxon>
        <taxon>Stramenopiles</taxon>
        <taxon>Ochrophyta</taxon>
        <taxon>Bacillariophyta</taxon>
        <taxon>Bacillariophyceae</taxon>
        <taxon>Bacillariophycidae</taxon>
        <taxon>Bacillariales</taxon>
        <taxon>Bacillariaceae</taxon>
        <taxon>Cylindrotheca</taxon>
    </lineage>
</organism>
<evidence type="ECO:0000256" key="7">
    <source>
        <dbReference type="ARBA" id="ARBA00022833"/>
    </source>
</evidence>
<dbReference type="Proteomes" id="UP001295423">
    <property type="component" value="Unassembled WGS sequence"/>
</dbReference>
<keyword evidence="9" id="KW-1185">Reference proteome</keyword>
<evidence type="ECO:0000256" key="5">
    <source>
        <dbReference type="ARBA" id="ARBA00022759"/>
    </source>
</evidence>
<dbReference type="NCBIfam" id="TIGR00043">
    <property type="entry name" value="rRNA maturation RNase YbeY"/>
    <property type="match status" value="2"/>
</dbReference>
<comment type="caution">
    <text evidence="8">The sequence shown here is derived from an EMBL/GenBank/DDBJ whole genome shotgun (WGS) entry which is preliminary data.</text>
</comment>
<dbReference type="AlphaFoldDB" id="A0AAD2G9K0"/>
<keyword evidence="6" id="KW-0378">Hydrolase</keyword>
<dbReference type="PROSITE" id="PS01306">
    <property type="entry name" value="UPF0054"/>
    <property type="match status" value="1"/>
</dbReference>
<evidence type="ECO:0000256" key="4">
    <source>
        <dbReference type="ARBA" id="ARBA00022723"/>
    </source>
</evidence>
<dbReference type="SUPFAM" id="SSF55486">
    <property type="entry name" value="Metalloproteases ('zincins'), catalytic domain"/>
    <property type="match status" value="1"/>
</dbReference>
<protein>
    <submittedName>
        <fullName evidence="8">Uncharacterized protein</fullName>
    </submittedName>
</protein>
<keyword evidence="3" id="KW-0540">Nuclease</keyword>
<sequence length="205" mass="23454">MGSTILASRQTMRLFGSKRGIPGNPLGQVVVYDDQNDIKDIDQEALQNTVHRIAKIIGYETYDVTLLLVDDEEMKETNLESRGIDAPTDILSFPFHFHEKPGLLEEPEFDIPDYYTLGDMVVDVPYVIRRCKEDMDEADDAGFEDEVERGVSGAMASELDPVKRIHMLLIHGMLHLVGYDHEEDDEYEEMVTREEELLKELGYIE</sequence>
<dbReference type="InterPro" id="IPR002036">
    <property type="entry name" value="YbeY"/>
</dbReference>
<comment type="similarity">
    <text evidence="2">Belongs to the endoribonuclease YbeY family.</text>
</comment>
<dbReference type="HAMAP" id="MF_00009">
    <property type="entry name" value="Endoribonucl_YbeY"/>
    <property type="match status" value="1"/>
</dbReference>
<dbReference type="GO" id="GO:0046872">
    <property type="term" value="F:metal ion binding"/>
    <property type="evidence" value="ECO:0007669"/>
    <property type="project" value="UniProtKB-KW"/>
</dbReference>
<accession>A0AAD2G9K0</accession>
<evidence type="ECO:0000256" key="6">
    <source>
        <dbReference type="ARBA" id="ARBA00022801"/>
    </source>
</evidence>
<dbReference type="GO" id="GO:0004519">
    <property type="term" value="F:endonuclease activity"/>
    <property type="evidence" value="ECO:0007669"/>
    <property type="project" value="UniProtKB-KW"/>
</dbReference>
<evidence type="ECO:0000313" key="8">
    <source>
        <dbReference type="EMBL" id="CAJ1966753.1"/>
    </source>
</evidence>
<dbReference type="InterPro" id="IPR020549">
    <property type="entry name" value="YbeY_CS"/>
</dbReference>
<keyword evidence="7" id="KW-0862">Zinc</keyword>
<evidence type="ECO:0000313" key="9">
    <source>
        <dbReference type="Proteomes" id="UP001295423"/>
    </source>
</evidence>
<reference evidence="8" key="1">
    <citation type="submission" date="2023-08" db="EMBL/GenBank/DDBJ databases">
        <authorList>
            <person name="Audoor S."/>
            <person name="Bilcke G."/>
        </authorList>
    </citation>
    <scope>NUCLEOTIDE SEQUENCE</scope>
</reference>
<dbReference type="Gene3D" id="3.40.390.30">
    <property type="entry name" value="Metalloproteases ('zincins'), catalytic domain"/>
    <property type="match status" value="1"/>
</dbReference>
<dbReference type="PANTHER" id="PTHR46986">
    <property type="entry name" value="ENDORIBONUCLEASE YBEY, CHLOROPLASTIC"/>
    <property type="match status" value="1"/>
</dbReference>
<dbReference type="PANTHER" id="PTHR46986:SF1">
    <property type="entry name" value="ENDORIBONUCLEASE YBEY, CHLOROPLASTIC"/>
    <property type="match status" value="1"/>
</dbReference>
<keyword evidence="5" id="KW-0255">Endonuclease</keyword>
<dbReference type="GO" id="GO:0004222">
    <property type="term" value="F:metalloendopeptidase activity"/>
    <property type="evidence" value="ECO:0007669"/>
    <property type="project" value="InterPro"/>
</dbReference>
<proteinExistence type="inferred from homology"/>
<keyword evidence="4" id="KW-0479">Metal-binding</keyword>
<gene>
    <name evidence="8" type="ORF">CYCCA115_LOCUS22336</name>
</gene>
<dbReference type="Pfam" id="PF02130">
    <property type="entry name" value="YbeY"/>
    <property type="match status" value="1"/>
</dbReference>
<dbReference type="GO" id="GO:0006364">
    <property type="term" value="P:rRNA processing"/>
    <property type="evidence" value="ECO:0007669"/>
    <property type="project" value="InterPro"/>
</dbReference>
<evidence type="ECO:0000256" key="1">
    <source>
        <dbReference type="ARBA" id="ARBA00001947"/>
    </source>
</evidence>